<gene>
    <name evidence="1" type="ORF">SAMN05421636_107323</name>
</gene>
<evidence type="ECO:0000313" key="1">
    <source>
        <dbReference type="EMBL" id="SDE80565.1"/>
    </source>
</evidence>
<accession>A0A1G7FXS7</accession>
<evidence type="ECO:0000313" key="2">
    <source>
        <dbReference type="Proteomes" id="UP000199109"/>
    </source>
</evidence>
<protein>
    <submittedName>
        <fullName evidence="1">Uncharacterized protein</fullName>
    </submittedName>
</protein>
<sequence length="115" mass="12747">MFANLETQDIQPFFSRRLGLNVPVFAGGRLSGKLGDDWRIGVMDMQTGLRDYRPSTNFAAAVLQRQVFSRSNILAFLVNKSATGTYNDSLDSLYSEYNKNAVAGLEYNVASLLLS</sequence>
<dbReference type="STRING" id="641691.SAMN05421636_107323"/>
<reference evidence="1 2" key="1">
    <citation type="submission" date="2016-10" db="EMBL/GenBank/DDBJ databases">
        <authorList>
            <person name="de Groot N.N."/>
        </authorList>
    </citation>
    <scope>NUCLEOTIDE SEQUENCE [LARGE SCALE GENOMIC DNA]</scope>
    <source>
        <strain evidence="1 2">DSM 23421</strain>
    </source>
</reference>
<dbReference type="AlphaFoldDB" id="A0A1G7FXS7"/>
<name>A0A1G7FXS7_9FLAO</name>
<dbReference type="EMBL" id="FNAO01000007">
    <property type="protein sequence ID" value="SDE80565.1"/>
    <property type="molecule type" value="Genomic_DNA"/>
</dbReference>
<organism evidence="1 2">
    <name type="scientific">Pricia antarctica</name>
    <dbReference type="NCBI Taxonomy" id="641691"/>
    <lineage>
        <taxon>Bacteria</taxon>
        <taxon>Pseudomonadati</taxon>
        <taxon>Bacteroidota</taxon>
        <taxon>Flavobacteriia</taxon>
        <taxon>Flavobacteriales</taxon>
        <taxon>Flavobacteriaceae</taxon>
        <taxon>Pricia</taxon>
    </lineage>
</organism>
<proteinExistence type="predicted"/>
<dbReference type="Proteomes" id="UP000199109">
    <property type="component" value="Unassembled WGS sequence"/>
</dbReference>
<keyword evidence="2" id="KW-1185">Reference proteome</keyword>